<dbReference type="CDD" id="cd03257">
    <property type="entry name" value="ABC_NikE_OppD_transporters"/>
    <property type="match status" value="1"/>
</dbReference>
<keyword evidence="10" id="KW-1185">Reference proteome</keyword>
<dbReference type="Proteomes" id="UP000231501">
    <property type="component" value="Unassembled WGS sequence"/>
</dbReference>
<comment type="similarity">
    <text evidence="2">Belongs to the ABC transporter superfamily.</text>
</comment>
<evidence type="ECO:0000259" key="8">
    <source>
        <dbReference type="PROSITE" id="PS50893"/>
    </source>
</evidence>
<dbReference type="AlphaFoldDB" id="A0A2G9C8C7"/>
<protein>
    <submittedName>
        <fullName evidence="9">Dipeptide ABC transporter ATP-binding protein DppD</fullName>
    </submittedName>
</protein>
<dbReference type="RefSeq" id="WP_099862137.1">
    <property type="nucleotide sequence ID" value="NZ_PEOG01000033.1"/>
</dbReference>
<evidence type="ECO:0000256" key="2">
    <source>
        <dbReference type="ARBA" id="ARBA00005417"/>
    </source>
</evidence>
<organism evidence="9 10">
    <name type="scientific">Roseateles chitinivorans</name>
    <dbReference type="NCBI Taxonomy" id="2917965"/>
    <lineage>
        <taxon>Bacteria</taxon>
        <taxon>Pseudomonadati</taxon>
        <taxon>Pseudomonadota</taxon>
        <taxon>Betaproteobacteria</taxon>
        <taxon>Burkholderiales</taxon>
        <taxon>Sphaerotilaceae</taxon>
        <taxon>Roseateles</taxon>
    </lineage>
</organism>
<evidence type="ECO:0000256" key="4">
    <source>
        <dbReference type="ARBA" id="ARBA00022475"/>
    </source>
</evidence>
<evidence type="ECO:0000256" key="6">
    <source>
        <dbReference type="ARBA" id="ARBA00022840"/>
    </source>
</evidence>
<comment type="subcellular location">
    <subcellularLocation>
        <location evidence="1">Cell inner membrane</location>
        <topology evidence="1">Peripheral membrane protein</topology>
    </subcellularLocation>
</comment>
<dbReference type="SUPFAM" id="SSF52540">
    <property type="entry name" value="P-loop containing nucleoside triphosphate hydrolases"/>
    <property type="match status" value="1"/>
</dbReference>
<dbReference type="NCBIfam" id="TIGR01727">
    <property type="entry name" value="oligo_HPY"/>
    <property type="match status" value="1"/>
</dbReference>
<dbReference type="Pfam" id="PF08352">
    <property type="entry name" value="oligo_HPY"/>
    <property type="match status" value="1"/>
</dbReference>
<name>A0A2G9C8C7_9BURK</name>
<dbReference type="InterPro" id="IPR003593">
    <property type="entry name" value="AAA+_ATPase"/>
</dbReference>
<keyword evidence="7" id="KW-0472">Membrane</keyword>
<dbReference type="InterPro" id="IPR050388">
    <property type="entry name" value="ABC_Ni/Peptide_Import"/>
</dbReference>
<evidence type="ECO:0000256" key="7">
    <source>
        <dbReference type="ARBA" id="ARBA00023136"/>
    </source>
</evidence>
<dbReference type="OrthoDB" id="9802772at2"/>
<keyword evidence="6 9" id="KW-0067">ATP-binding</keyword>
<dbReference type="InterPro" id="IPR013563">
    <property type="entry name" value="Oligopep_ABC_C"/>
</dbReference>
<dbReference type="Pfam" id="PF00005">
    <property type="entry name" value="ABC_tran"/>
    <property type="match status" value="1"/>
</dbReference>
<dbReference type="PANTHER" id="PTHR43297:SF2">
    <property type="entry name" value="DIPEPTIDE TRANSPORT ATP-BINDING PROTEIN DPPD"/>
    <property type="match status" value="1"/>
</dbReference>
<keyword evidence="4" id="KW-1003">Cell membrane</keyword>
<gene>
    <name evidence="9" type="primary">dppD</name>
    <name evidence="9" type="ORF">CS062_13410</name>
</gene>
<dbReference type="EMBL" id="PEOG01000033">
    <property type="protein sequence ID" value="PIM52647.1"/>
    <property type="molecule type" value="Genomic_DNA"/>
</dbReference>
<dbReference type="SMART" id="SM00382">
    <property type="entry name" value="AAA"/>
    <property type="match status" value="1"/>
</dbReference>
<dbReference type="GO" id="GO:0016887">
    <property type="term" value="F:ATP hydrolysis activity"/>
    <property type="evidence" value="ECO:0007669"/>
    <property type="project" value="InterPro"/>
</dbReference>
<evidence type="ECO:0000256" key="1">
    <source>
        <dbReference type="ARBA" id="ARBA00004417"/>
    </source>
</evidence>
<proteinExistence type="inferred from homology"/>
<keyword evidence="5" id="KW-0547">Nucleotide-binding</keyword>
<dbReference type="PANTHER" id="PTHR43297">
    <property type="entry name" value="OLIGOPEPTIDE TRANSPORT ATP-BINDING PROTEIN APPD"/>
    <property type="match status" value="1"/>
</dbReference>
<dbReference type="GO" id="GO:0055085">
    <property type="term" value="P:transmembrane transport"/>
    <property type="evidence" value="ECO:0007669"/>
    <property type="project" value="UniProtKB-ARBA"/>
</dbReference>
<evidence type="ECO:0000256" key="3">
    <source>
        <dbReference type="ARBA" id="ARBA00022448"/>
    </source>
</evidence>
<comment type="caution">
    <text evidence="9">The sequence shown here is derived from an EMBL/GenBank/DDBJ whole genome shotgun (WGS) entry which is preliminary data.</text>
</comment>
<dbReference type="FunFam" id="3.40.50.300:FF:000016">
    <property type="entry name" value="Oligopeptide ABC transporter ATP-binding component"/>
    <property type="match status" value="1"/>
</dbReference>
<reference evidence="9 10" key="1">
    <citation type="submission" date="2017-11" db="EMBL/GenBank/DDBJ databases">
        <title>Draft genome sequence of Mitsuaria sp. HWN-4.</title>
        <authorList>
            <person name="Gundlapally S.R."/>
        </authorList>
    </citation>
    <scope>NUCLEOTIDE SEQUENCE [LARGE SCALE GENOMIC DNA]</scope>
    <source>
        <strain evidence="9 10">HWN-4</strain>
    </source>
</reference>
<dbReference type="Gene3D" id="3.40.50.300">
    <property type="entry name" value="P-loop containing nucleotide triphosphate hydrolases"/>
    <property type="match status" value="1"/>
</dbReference>
<feature type="domain" description="ABC transporter" evidence="8">
    <location>
        <begin position="2"/>
        <end position="248"/>
    </location>
</feature>
<accession>A0A2G9C8C7</accession>
<dbReference type="PROSITE" id="PS50893">
    <property type="entry name" value="ABC_TRANSPORTER_2"/>
    <property type="match status" value="1"/>
</dbReference>
<evidence type="ECO:0000313" key="10">
    <source>
        <dbReference type="Proteomes" id="UP000231501"/>
    </source>
</evidence>
<dbReference type="GO" id="GO:0005524">
    <property type="term" value="F:ATP binding"/>
    <property type="evidence" value="ECO:0007669"/>
    <property type="project" value="UniProtKB-KW"/>
</dbReference>
<keyword evidence="3" id="KW-0813">Transport</keyword>
<evidence type="ECO:0000313" key="9">
    <source>
        <dbReference type="EMBL" id="PIM52647.1"/>
    </source>
</evidence>
<evidence type="ECO:0000256" key="5">
    <source>
        <dbReference type="ARBA" id="ARBA00022741"/>
    </source>
</evidence>
<dbReference type="GO" id="GO:0005886">
    <property type="term" value="C:plasma membrane"/>
    <property type="evidence" value="ECO:0007669"/>
    <property type="project" value="UniProtKB-SubCell"/>
</dbReference>
<sequence>MLRIRDLRVRFGAFPAVDGVDLDVAPGEVLGIVGESGSGKSVSMMALMGLIDPPGVTSAASLRFEDQDLLAMPAAARRRLVGKDIAMVFQDALASLNPSYTVGHQIEEVLQAHLGLRGAAARQRALELLQQVEIPDAASRLKAYPHELSGGMNQRVMIALAIACSPKLLIADEPTTALDVTIQAQIMDLLLRLQRERGMALVMITHDLAVVAEMAQRVAVMYAGQVVETGRLPEVFASPKHPYTAALMAAIPEHNRGARRLQALPGIVPGALDRPSGCLFSPRCPRMQDRCLAERPALDAGVRCFYPLIEETAA</sequence>
<dbReference type="GO" id="GO:0015833">
    <property type="term" value="P:peptide transport"/>
    <property type="evidence" value="ECO:0007669"/>
    <property type="project" value="InterPro"/>
</dbReference>
<dbReference type="InterPro" id="IPR003439">
    <property type="entry name" value="ABC_transporter-like_ATP-bd"/>
</dbReference>
<dbReference type="InterPro" id="IPR027417">
    <property type="entry name" value="P-loop_NTPase"/>
</dbReference>